<accession>A0A9N9FIG9</accession>
<dbReference type="EMBL" id="CAJVQA010002158">
    <property type="protein sequence ID" value="CAG8538510.1"/>
    <property type="molecule type" value="Genomic_DNA"/>
</dbReference>
<protein>
    <submittedName>
        <fullName evidence="1">228_t:CDS:1</fullName>
    </submittedName>
</protein>
<dbReference type="AlphaFoldDB" id="A0A9N9FIG9"/>
<sequence>MVNLQVQIHTNTYEVYASEEEKKKDVNNLQKEFKKKINAYVDSDIDTNADAYMNMDSDAYTEVDTYIKIDANMDMNANINMNANMDAYTDLRMDANVNMDTDSKSVDNNEIFNNTFVDWNLAIEHIEKHDIENGFEVSCEYHSQKKANMEDNYEYESIKINWP</sequence>
<evidence type="ECO:0000313" key="2">
    <source>
        <dbReference type="Proteomes" id="UP000789759"/>
    </source>
</evidence>
<proteinExistence type="predicted"/>
<organism evidence="1 2">
    <name type="scientific">Cetraspora pellucida</name>
    <dbReference type="NCBI Taxonomy" id="1433469"/>
    <lineage>
        <taxon>Eukaryota</taxon>
        <taxon>Fungi</taxon>
        <taxon>Fungi incertae sedis</taxon>
        <taxon>Mucoromycota</taxon>
        <taxon>Glomeromycotina</taxon>
        <taxon>Glomeromycetes</taxon>
        <taxon>Diversisporales</taxon>
        <taxon>Gigasporaceae</taxon>
        <taxon>Cetraspora</taxon>
    </lineage>
</organism>
<comment type="caution">
    <text evidence="1">The sequence shown here is derived from an EMBL/GenBank/DDBJ whole genome shotgun (WGS) entry which is preliminary data.</text>
</comment>
<gene>
    <name evidence="1" type="ORF">CPELLU_LOCUS4186</name>
</gene>
<name>A0A9N9FIG9_9GLOM</name>
<evidence type="ECO:0000313" key="1">
    <source>
        <dbReference type="EMBL" id="CAG8538510.1"/>
    </source>
</evidence>
<keyword evidence="2" id="KW-1185">Reference proteome</keyword>
<dbReference type="Proteomes" id="UP000789759">
    <property type="component" value="Unassembled WGS sequence"/>
</dbReference>
<reference evidence="1" key="1">
    <citation type="submission" date="2021-06" db="EMBL/GenBank/DDBJ databases">
        <authorList>
            <person name="Kallberg Y."/>
            <person name="Tangrot J."/>
            <person name="Rosling A."/>
        </authorList>
    </citation>
    <scope>NUCLEOTIDE SEQUENCE</scope>
    <source>
        <strain evidence="1">FL966</strain>
    </source>
</reference>